<protein>
    <submittedName>
        <fullName evidence="2">ABC-type dipeptide transport system, periplasmic component</fullName>
    </submittedName>
</protein>
<name>U3AH58_9RHOB</name>
<keyword evidence="3" id="KW-1185">Reference proteome</keyword>
<organism evidence="2 3">
    <name type="scientific">Limimaricola cinnabarinus LL-001</name>
    <dbReference type="NCBI Taxonomy" id="1337093"/>
    <lineage>
        <taxon>Bacteria</taxon>
        <taxon>Pseudomonadati</taxon>
        <taxon>Pseudomonadota</taxon>
        <taxon>Alphaproteobacteria</taxon>
        <taxon>Rhodobacterales</taxon>
        <taxon>Paracoccaceae</taxon>
        <taxon>Limimaricola</taxon>
    </lineage>
</organism>
<dbReference type="EMBL" id="BATB01000056">
    <property type="protein sequence ID" value="GAD57019.1"/>
    <property type="molecule type" value="Genomic_DNA"/>
</dbReference>
<dbReference type="AlphaFoldDB" id="U3AH58"/>
<dbReference type="OrthoDB" id="7876207at2"/>
<feature type="transmembrane region" description="Helical" evidence="1">
    <location>
        <begin position="20"/>
        <end position="41"/>
    </location>
</feature>
<dbReference type="eggNOG" id="COG4961">
    <property type="taxonomic scope" value="Bacteria"/>
</dbReference>
<comment type="caution">
    <text evidence="2">The sequence shown here is derived from an EMBL/GenBank/DDBJ whole genome shotgun (WGS) entry which is preliminary data.</text>
</comment>
<reference evidence="2" key="1">
    <citation type="journal article" date="2013" name="Genome Announc.">
        <title>Draft Genome Sequence of Loktanella cinnabarina LL-001T, Isolated from Deep-Sea Floor Sediment.</title>
        <authorList>
            <person name="Nishi S."/>
            <person name="Tsubouchi T."/>
            <person name="Takaki Y."/>
            <person name="Koyanagi R."/>
            <person name="Satoh N."/>
            <person name="Maruyama T."/>
            <person name="Hatada Y."/>
        </authorList>
    </citation>
    <scope>NUCLEOTIDE SEQUENCE [LARGE SCALE GENOMIC DNA]</scope>
    <source>
        <strain evidence="2">LL-001</strain>
    </source>
</reference>
<proteinExistence type="predicted"/>
<evidence type="ECO:0000313" key="3">
    <source>
        <dbReference type="Proteomes" id="UP000016566"/>
    </source>
</evidence>
<gene>
    <name evidence="2" type="ORF">MBELCI_3071</name>
</gene>
<keyword evidence="1" id="KW-0812">Transmembrane</keyword>
<dbReference type="STRING" id="1337093.MBELCI_3071"/>
<sequence>MSALRNLMARLRRREDGAMIVELVIMLPLLLWCFAGSWVFFDAYRTKAVNERAAYMIGDALSRETGYVTPVYLTSFKALQDLLVDGRPTRLRVSVFSYDAARDSYTVRWSLPVGGDLSGIDLAVLDDFKLEQMRDQLPVMPDGEIATMVESWIDYTPLFDVGLDPFTFEEVAVTRPRFAGQLCFNASLAGLPLDALC</sequence>
<evidence type="ECO:0000313" key="2">
    <source>
        <dbReference type="EMBL" id="GAD57019.1"/>
    </source>
</evidence>
<keyword evidence="1" id="KW-1133">Transmembrane helix</keyword>
<dbReference type="RefSeq" id="WP_021695120.1">
    <property type="nucleotide sequence ID" value="NZ_BATB01000056.1"/>
</dbReference>
<evidence type="ECO:0000256" key="1">
    <source>
        <dbReference type="SAM" id="Phobius"/>
    </source>
</evidence>
<accession>U3AH58</accession>
<keyword evidence="1" id="KW-0472">Membrane</keyword>
<dbReference type="Proteomes" id="UP000016566">
    <property type="component" value="Unassembled WGS sequence"/>
</dbReference>